<evidence type="ECO:0000313" key="17">
    <source>
        <dbReference type="EMBL" id="MCP1259411.1"/>
    </source>
</evidence>
<keyword evidence="12" id="KW-0564">Palmitate</keyword>
<keyword evidence="6" id="KW-0812">Transmembrane</keyword>
<dbReference type="InterPro" id="IPR049712">
    <property type="entry name" value="Poly_export"/>
</dbReference>
<evidence type="ECO:0000256" key="2">
    <source>
        <dbReference type="ARBA" id="ARBA00009450"/>
    </source>
</evidence>
<keyword evidence="8" id="KW-0625">Polysaccharide transport</keyword>
<dbReference type="Gene3D" id="3.30.1950.10">
    <property type="entry name" value="wza like domain"/>
    <property type="match status" value="1"/>
</dbReference>
<keyword evidence="13" id="KW-0998">Cell outer membrane</keyword>
<comment type="caution">
    <text evidence="17">The sequence shown here is derived from an EMBL/GenBank/DDBJ whole genome shotgun (WGS) entry which is preliminary data.</text>
</comment>
<keyword evidence="4" id="KW-1134">Transmembrane beta strand</keyword>
<dbReference type="Proteomes" id="UP001523528">
    <property type="component" value="Unassembled WGS sequence"/>
</dbReference>
<evidence type="ECO:0000259" key="16">
    <source>
        <dbReference type="Pfam" id="PF22461"/>
    </source>
</evidence>
<evidence type="ECO:0000256" key="5">
    <source>
        <dbReference type="ARBA" id="ARBA00022597"/>
    </source>
</evidence>
<keyword evidence="5" id="KW-0762">Sugar transport</keyword>
<comment type="subcellular location">
    <subcellularLocation>
        <location evidence="1">Cell outer membrane</location>
        <topology evidence="1">Multi-pass membrane protein</topology>
    </subcellularLocation>
</comment>
<accession>A0ABT1F338</accession>
<evidence type="ECO:0000256" key="7">
    <source>
        <dbReference type="ARBA" id="ARBA00022729"/>
    </source>
</evidence>
<evidence type="ECO:0000256" key="14">
    <source>
        <dbReference type="ARBA" id="ARBA00023288"/>
    </source>
</evidence>
<keyword evidence="10" id="KW-0626">Porin</keyword>
<evidence type="ECO:0000256" key="10">
    <source>
        <dbReference type="ARBA" id="ARBA00023114"/>
    </source>
</evidence>
<dbReference type="InterPro" id="IPR003715">
    <property type="entry name" value="Poly_export_N"/>
</dbReference>
<keyword evidence="3" id="KW-0813">Transport</keyword>
<dbReference type="Gene3D" id="3.10.560.10">
    <property type="entry name" value="Outer membrane lipoprotein wza domain like"/>
    <property type="match status" value="2"/>
</dbReference>
<proteinExistence type="inferred from homology"/>
<dbReference type="EMBL" id="JAMYZZ010000030">
    <property type="protein sequence ID" value="MCP1259411.1"/>
    <property type="molecule type" value="Genomic_DNA"/>
</dbReference>
<evidence type="ECO:0000256" key="9">
    <source>
        <dbReference type="ARBA" id="ARBA00023065"/>
    </source>
</evidence>
<evidence type="ECO:0000256" key="8">
    <source>
        <dbReference type="ARBA" id="ARBA00023047"/>
    </source>
</evidence>
<sequence>MLFRKIFPISTFSLLLLGGCEFMPSTGPHASLILDKETNSIPVEDVNEDIASQLWNEAIAKQQEELDKVLQDLKKPNITEITISSGDTLDLSLWVASGQSDIVLGNVPQARNMGHYTVSHRGTVDLPYVGQIYVKNMTLQNAEKTIAEHYSRTQLFPQAEASLHIEENKAQNIVVMGAVNAPTVLNWSEGGIDISEAIARAGGFKVFDPSKQGSDLGVNNIVLIRLGKSYNVPMKTALAQEIPLHSGDRLVLQHTSIVRALCLGAGWKTPTMVSFDETPSLADVIAGAGDMSPNAAQGRSIFVFKHAFRMIYRINFDKTEGMKAAQAFPISDKDLVYIPPARSVTLQQAVNIIMSVGYPAAMGAAIK</sequence>
<evidence type="ECO:0000313" key="18">
    <source>
        <dbReference type="Proteomes" id="UP001523528"/>
    </source>
</evidence>
<keyword evidence="18" id="KW-1185">Reference proteome</keyword>
<keyword evidence="11" id="KW-0472">Membrane</keyword>
<keyword evidence="7" id="KW-0732">Signal</keyword>
<comment type="similarity">
    <text evidence="2">Belongs to the BexD/CtrA/VexA family.</text>
</comment>
<organism evidence="17 18">
    <name type="scientific">Acetobacter lambici</name>
    <dbReference type="NCBI Taxonomy" id="1332824"/>
    <lineage>
        <taxon>Bacteria</taxon>
        <taxon>Pseudomonadati</taxon>
        <taxon>Pseudomonadota</taxon>
        <taxon>Alphaproteobacteria</taxon>
        <taxon>Acetobacterales</taxon>
        <taxon>Acetobacteraceae</taxon>
        <taxon>Acetobacter</taxon>
    </lineage>
</organism>
<evidence type="ECO:0000256" key="6">
    <source>
        <dbReference type="ARBA" id="ARBA00022692"/>
    </source>
</evidence>
<dbReference type="PANTHER" id="PTHR33619">
    <property type="entry name" value="POLYSACCHARIDE EXPORT PROTEIN GFCE-RELATED"/>
    <property type="match status" value="1"/>
</dbReference>
<gene>
    <name evidence="17" type="ORF">NKW50_12490</name>
</gene>
<reference evidence="17 18" key="1">
    <citation type="submission" date="2022-06" db="EMBL/GenBank/DDBJ databases">
        <title>Acetobacer genomes from food samples.</title>
        <authorList>
            <person name="Sombolestani A."/>
        </authorList>
    </citation>
    <scope>NUCLEOTIDE SEQUENCE [LARGE SCALE GENOMIC DNA]</scope>
    <source>
        <strain evidence="17 18">R-83285</strain>
    </source>
</reference>
<dbReference type="RefSeq" id="WP_165992453.1">
    <property type="nucleotide sequence ID" value="NZ_JAMYZY010000033.1"/>
</dbReference>
<dbReference type="InterPro" id="IPR054765">
    <property type="entry name" value="SLBB_dom"/>
</dbReference>
<dbReference type="PROSITE" id="PS51257">
    <property type="entry name" value="PROKAR_LIPOPROTEIN"/>
    <property type="match status" value="1"/>
</dbReference>
<evidence type="ECO:0000259" key="15">
    <source>
        <dbReference type="Pfam" id="PF02563"/>
    </source>
</evidence>
<name>A0ABT1F338_9PROT</name>
<dbReference type="Pfam" id="PF22461">
    <property type="entry name" value="SLBB_2"/>
    <property type="match status" value="1"/>
</dbReference>
<protein>
    <submittedName>
        <fullName evidence="17">Polysaccharide biosynthesis/export family protein</fullName>
    </submittedName>
</protein>
<evidence type="ECO:0000256" key="4">
    <source>
        <dbReference type="ARBA" id="ARBA00022452"/>
    </source>
</evidence>
<evidence type="ECO:0000256" key="3">
    <source>
        <dbReference type="ARBA" id="ARBA00022448"/>
    </source>
</evidence>
<feature type="domain" description="SLBB" evidence="16">
    <location>
        <begin position="171"/>
        <end position="249"/>
    </location>
</feature>
<dbReference type="Pfam" id="PF02563">
    <property type="entry name" value="Poly_export"/>
    <property type="match status" value="1"/>
</dbReference>
<evidence type="ECO:0000256" key="13">
    <source>
        <dbReference type="ARBA" id="ARBA00023237"/>
    </source>
</evidence>
<keyword evidence="14" id="KW-0449">Lipoprotein</keyword>
<feature type="domain" description="Polysaccharide export protein N-terminal" evidence="15">
    <location>
        <begin position="79"/>
        <end position="153"/>
    </location>
</feature>
<evidence type="ECO:0000256" key="1">
    <source>
        <dbReference type="ARBA" id="ARBA00004571"/>
    </source>
</evidence>
<dbReference type="PANTHER" id="PTHR33619:SF3">
    <property type="entry name" value="POLYSACCHARIDE EXPORT PROTEIN GFCE-RELATED"/>
    <property type="match status" value="1"/>
</dbReference>
<evidence type="ECO:0000256" key="11">
    <source>
        <dbReference type="ARBA" id="ARBA00023136"/>
    </source>
</evidence>
<evidence type="ECO:0000256" key="12">
    <source>
        <dbReference type="ARBA" id="ARBA00023139"/>
    </source>
</evidence>
<keyword evidence="9" id="KW-0406">Ion transport</keyword>